<reference evidence="1" key="2">
    <citation type="submission" date="2016-05" db="EMBL/GenBank/DDBJ databases">
        <title>Comparative analysis highlights variable genome content of wheat rusts and divergence of the mating loci.</title>
        <authorList>
            <person name="Cuomo C.A."/>
            <person name="Bakkeren G."/>
            <person name="Szabo L."/>
            <person name="Khalil H."/>
            <person name="Joly D."/>
            <person name="Goldberg J."/>
            <person name="Young S."/>
            <person name="Zeng Q."/>
            <person name="Fellers J."/>
        </authorList>
    </citation>
    <scope>NUCLEOTIDE SEQUENCE [LARGE SCALE GENOMIC DNA]</scope>
    <source>
        <strain evidence="1">1-1 BBBD Race 1</strain>
    </source>
</reference>
<sequence>MYAPRLSPFRFAWRRSELLMMHIPEGDLFSRRVGRSLLSPAVNTGPPTRPQNALFEDHDQSETLVRQAPSVKLADLISEFALKPSLDAMASYSYADGRLILGHIYLPGKILGFEAPLDARWLSSSSQATIESTAGEANGFRRSDIAGGGHRNWHVVCPPFRVDSHRLAGSFPAVPASTRRIPTLQLR</sequence>
<organism evidence="1">
    <name type="scientific">Puccinia triticina (isolate 1-1 / race 1 (BBBD))</name>
    <name type="common">Brown leaf rust fungus</name>
    <dbReference type="NCBI Taxonomy" id="630390"/>
    <lineage>
        <taxon>Eukaryota</taxon>
        <taxon>Fungi</taxon>
        <taxon>Dikarya</taxon>
        <taxon>Basidiomycota</taxon>
        <taxon>Pucciniomycotina</taxon>
        <taxon>Pucciniomycetes</taxon>
        <taxon>Pucciniales</taxon>
        <taxon>Pucciniaceae</taxon>
        <taxon>Puccinia</taxon>
    </lineage>
</organism>
<accession>A0A180GAN6</accession>
<reference evidence="2" key="4">
    <citation type="submission" date="2025-05" db="UniProtKB">
        <authorList>
            <consortium name="EnsemblFungi"/>
        </authorList>
    </citation>
    <scope>IDENTIFICATION</scope>
    <source>
        <strain evidence="2">isolate 1-1 / race 1 (BBBD)</strain>
    </source>
</reference>
<name>A0A180GAN6_PUCT1</name>
<dbReference type="Proteomes" id="UP000005240">
    <property type="component" value="Unassembled WGS sequence"/>
</dbReference>
<evidence type="ECO:0000313" key="2">
    <source>
        <dbReference type="EnsemblFungi" id="PTTG_12681-t43_1-p1"/>
    </source>
</evidence>
<gene>
    <name evidence="1" type="ORF">PTTG_12681</name>
</gene>
<evidence type="ECO:0000313" key="1">
    <source>
        <dbReference type="EMBL" id="OAV89402.1"/>
    </source>
</evidence>
<dbReference type="VEuPathDB" id="FungiDB:PTTG_12681"/>
<proteinExistence type="predicted"/>
<dbReference type="EnsemblFungi" id="PTTG_12681-t43_1">
    <property type="protein sequence ID" value="PTTG_12681-t43_1-p1"/>
    <property type="gene ID" value="PTTG_12681"/>
</dbReference>
<keyword evidence="3" id="KW-1185">Reference proteome</keyword>
<dbReference type="AlphaFoldDB" id="A0A180GAN6"/>
<evidence type="ECO:0000313" key="3">
    <source>
        <dbReference type="Proteomes" id="UP000005240"/>
    </source>
</evidence>
<reference evidence="2 3" key="3">
    <citation type="journal article" date="2017" name="G3 (Bethesda)">
        <title>Comparative analysis highlights variable genome content of wheat rusts and divergence of the mating loci.</title>
        <authorList>
            <person name="Cuomo C.A."/>
            <person name="Bakkeren G."/>
            <person name="Khalil H.B."/>
            <person name="Panwar V."/>
            <person name="Joly D."/>
            <person name="Linning R."/>
            <person name="Sakthikumar S."/>
            <person name="Song X."/>
            <person name="Adiconis X."/>
            <person name="Fan L."/>
            <person name="Goldberg J.M."/>
            <person name="Levin J.Z."/>
            <person name="Young S."/>
            <person name="Zeng Q."/>
            <person name="Anikster Y."/>
            <person name="Bruce M."/>
            <person name="Wang M."/>
            <person name="Yin C."/>
            <person name="McCallum B."/>
            <person name="Szabo L.J."/>
            <person name="Hulbert S."/>
            <person name="Chen X."/>
            <person name="Fellers J.P."/>
        </authorList>
    </citation>
    <scope>NUCLEOTIDE SEQUENCE</scope>
    <source>
        <strain evidence="2">isolate 1-1 / race 1 (BBBD)</strain>
        <strain evidence="3">Isolate 1-1 / race 1 (BBBD)</strain>
    </source>
</reference>
<feature type="non-terminal residue" evidence="1">
    <location>
        <position position="187"/>
    </location>
</feature>
<reference evidence="1" key="1">
    <citation type="submission" date="2009-11" db="EMBL/GenBank/DDBJ databases">
        <authorList>
            <consortium name="The Broad Institute Genome Sequencing Platform"/>
            <person name="Ward D."/>
            <person name="Feldgarden M."/>
            <person name="Earl A."/>
            <person name="Young S.K."/>
            <person name="Zeng Q."/>
            <person name="Koehrsen M."/>
            <person name="Alvarado L."/>
            <person name="Berlin A."/>
            <person name="Bochicchio J."/>
            <person name="Borenstein D."/>
            <person name="Chapman S.B."/>
            <person name="Chen Z."/>
            <person name="Engels R."/>
            <person name="Freedman E."/>
            <person name="Gellesch M."/>
            <person name="Goldberg J."/>
            <person name="Griggs A."/>
            <person name="Gujja S."/>
            <person name="Heilman E."/>
            <person name="Heiman D."/>
            <person name="Hepburn T."/>
            <person name="Howarth C."/>
            <person name="Jen D."/>
            <person name="Larson L."/>
            <person name="Lewis B."/>
            <person name="Mehta T."/>
            <person name="Park D."/>
            <person name="Pearson M."/>
            <person name="Roberts A."/>
            <person name="Saif S."/>
            <person name="Shea T."/>
            <person name="Shenoy N."/>
            <person name="Sisk P."/>
            <person name="Stolte C."/>
            <person name="Sykes S."/>
            <person name="Thomson T."/>
            <person name="Walk T."/>
            <person name="White J."/>
            <person name="Yandava C."/>
            <person name="Izard J."/>
            <person name="Baranova O.V."/>
            <person name="Blanton J.M."/>
            <person name="Tanner A.C."/>
            <person name="Dewhirst F.E."/>
            <person name="Haas B."/>
            <person name="Nusbaum C."/>
            <person name="Birren B."/>
        </authorList>
    </citation>
    <scope>NUCLEOTIDE SEQUENCE [LARGE SCALE GENOMIC DNA]</scope>
    <source>
        <strain evidence="1">1-1 BBBD Race 1</strain>
    </source>
</reference>
<dbReference type="EMBL" id="ADAS02000129">
    <property type="protein sequence ID" value="OAV89402.1"/>
    <property type="molecule type" value="Genomic_DNA"/>
</dbReference>
<protein>
    <submittedName>
        <fullName evidence="1 2">Uncharacterized protein</fullName>
    </submittedName>
</protein>